<dbReference type="Pfam" id="PF13704">
    <property type="entry name" value="Glyco_tranf_2_4"/>
    <property type="match status" value="1"/>
</dbReference>
<evidence type="ECO:0000313" key="1">
    <source>
        <dbReference type="EMBL" id="RYB88391.1"/>
    </source>
</evidence>
<dbReference type="AlphaFoldDB" id="A0A4Q2RI50"/>
<accession>A0A4Q2RI50</accession>
<dbReference type="Proteomes" id="UP000291838">
    <property type="component" value="Unassembled WGS sequence"/>
</dbReference>
<organism evidence="1 2">
    <name type="scientific">Nocardioides glacieisoli</name>
    <dbReference type="NCBI Taxonomy" id="1168730"/>
    <lineage>
        <taxon>Bacteria</taxon>
        <taxon>Bacillati</taxon>
        <taxon>Actinomycetota</taxon>
        <taxon>Actinomycetes</taxon>
        <taxon>Propionibacteriales</taxon>
        <taxon>Nocardioidaceae</taxon>
        <taxon>Nocardioides</taxon>
    </lineage>
</organism>
<protein>
    <submittedName>
        <fullName evidence="1">Uncharacterized protein</fullName>
    </submittedName>
</protein>
<proteinExistence type="predicted"/>
<keyword evidence="2" id="KW-1185">Reference proteome</keyword>
<name>A0A4Q2RI50_9ACTN</name>
<dbReference type="EMBL" id="SDWS01000015">
    <property type="protein sequence ID" value="RYB88391.1"/>
    <property type="molecule type" value="Genomic_DNA"/>
</dbReference>
<reference evidence="1 2" key="1">
    <citation type="submission" date="2019-01" db="EMBL/GenBank/DDBJ databases">
        <title>Novel species of Nocardioides.</title>
        <authorList>
            <person name="Liu Q."/>
            <person name="Xin Y.-H."/>
        </authorList>
    </citation>
    <scope>NUCLEOTIDE SEQUENCE [LARGE SCALE GENOMIC DNA]</scope>
    <source>
        <strain evidence="1 2">HLT3-15</strain>
    </source>
</reference>
<gene>
    <name evidence="1" type="ORF">EUA06_21230</name>
</gene>
<comment type="caution">
    <text evidence="1">The sequence shown here is derived from an EMBL/GenBank/DDBJ whole genome shotgun (WGS) entry which is preliminary data.</text>
</comment>
<sequence length="340" mass="38233">MAALLTRGVPVITTVSTVKDNLSRLERWIDRNLTAGVDRMLVFVDDRDDTQTAEALNAHRSVVAVDAATWWGDDFSPRLNARQRVNANAALAVLRDSDPQGWLFHIDGDEVLHLDKQRLQGLADDVEAVLLSPLEALAQWEWPNDEVTVFKRLLADEELNLLHLLGRLERPDNSSYFRGHTVGKAGMRVSTDAWLDIHRVVDESRTPVAAHRASWLQVLHYESHTLEEFARKWSNHLTSGHRLVARSERRRLASAMQAEGWKEWPTELADQVCRELFAATALDDREGLERLGLLVTPALPQRPTGPAPGDPHLDRIEEQLAVLASTDKSRFWLGAPPSDS</sequence>
<dbReference type="OrthoDB" id="3766331at2"/>
<evidence type="ECO:0000313" key="2">
    <source>
        <dbReference type="Proteomes" id="UP000291838"/>
    </source>
</evidence>